<dbReference type="SUPFAM" id="SSF51735">
    <property type="entry name" value="NAD(P)-binding Rossmann-fold domains"/>
    <property type="match status" value="1"/>
</dbReference>
<dbReference type="Pfam" id="PF01370">
    <property type="entry name" value="Epimerase"/>
    <property type="match status" value="1"/>
</dbReference>
<evidence type="ECO:0000313" key="3">
    <source>
        <dbReference type="EMBL" id="MBC3807522.1"/>
    </source>
</evidence>
<dbReference type="EMBL" id="JACOFW010000008">
    <property type="protein sequence ID" value="MBC3807522.1"/>
    <property type="molecule type" value="Genomic_DNA"/>
</dbReference>
<feature type="transmembrane region" description="Helical" evidence="1">
    <location>
        <begin position="395"/>
        <end position="418"/>
    </location>
</feature>
<keyword evidence="1" id="KW-1133">Transmembrane helix</keyword>
<evidence type="ECO:0000313" key="4">
    <source>
        <dbReference type="Proteomes" id="UP000648257"/>
    </source>
</evidence>
<dbReference type="Pfam" id="PF13781">
    <property type="entry name" value="DoxX_3"/>
    <property type="match status" value="1"/>
</dbReference>
<feature type="transmembrane region" description="Helical" evidence="1">
    <location>
        <begin position="424"/>
        <end position="440"/>
    </location>
</feature>
<dbReference type="Proteomes" id="UP000648257">
    <property type="component" value="Unassembled WGS sequence"/>
</dbReference>
<dbReference type="RefSeq" id="WP_186922611.1">
    <property type="nucleotide sequence ID" value="NZ_JACOFW010000008.1"/>
</dbReference>
<organism evidence="3 4">
    <name type="scientific">Undibacterium seohonense</name>
    <dbReference type="NCBI Taxonomy" id="1344950"/>
    <lineage>
        <taxon>Bacteria</taxon>
        <taxon>Pseudomonadati</taxon>
        <taxon>Pseudomonadota</taxon>
        <taxon>Betaproteobacteria</taxon>
        <taxon>Burkholderiales</taxon>
        <taxon>Oxalobacteraceae</taxon>
        <taxon>Undibacterium</taxon>
    </lineage>
</organism>
<feature type="transmembrane region" description="Helical" evidence="1">
    <location>
        <begin position="328"/>
        <end position="351"/>
    </location>
</feature>
<sequence>MRILVCGAHGFVGRHISHRLQQAGHEIVYGVHQFSDGGTAQHNELLIGYHKDTSTSIWEKRFAALAASGKIDIVINAVGILTASNTASFAAIHRDTPIALFQAASDAGVRGILQISALGPDDSTLSQTASASQELSSYLQTKRDTDQYLSQLNCTNLILRPSLIVGMDGGSSQLFRSLASMPVIALPGKGEQALQPVHIDDLCRCVEKWVEEVANNTAACHQIICAVGPSPMTYRDMLTNYRQAMRLAPSWFIPVPMPIMRVSAELARFLPQKVFAPETLRMLEQGNTADAAQFIDYLGQAPKGAKDWFSDNDTANLAAAAIATWSTILFRLVLAFLWIATGIISLCIYPHQESAHLLSQVGISSVYTMPILYAASGLDLSIGIATITHRSRRLWLAQLLVIFMYSIIIGVCLPEFLIHPFGPILKNIPILAILLVLIGGEKK</sequence>
<evidence type="ECO:0000259" key="2">
    <source>
        <dbReference type="Pfam" id="PF01370"/>
    </source>
</evidence>
<protein>
    <submittedName>
        <fullName evidence="3">SDR family oxidoreductase</fullName>
    </submittedName>
</protein>
<dbReference type="PANTHER" id="PTHR12126">
    <property type="entry name" value="NADH-UBIQUINONE OXIDOREDUCTASE 39 KDA SUBUNIT-RELATED"/>
    <property type="match status" value="1"/>
</dbReference>
<comment type="caution">
    <text evidence="3">The sequence shown here is derived from an EMBL/GenBank/DDBJ whole genome shotgun (WGS) entry which is preliminary data.</text>
</comment>
<dbReference type="InterPro" id="IPR036291">
    <property type="entry name" value="NAD(P)-bd_dom_sf"/>
</dbReference>
<proteinExistence type="predicted"/>
<accession>A0ABR6X406</accession>
<gene>
    <name evidence="3" type="ORF">H8K52_09215</name>
</gene>
<dbReference type="InterPro" id="IPR001509">
    <property type="entry name" value="Epimerase_deHydtase"/>
</dbReference>
<dbReference type="InterPro" id="IPR025695">
    <property type="entry name" value="DoxX-like"/>
</dbReference>
<keyword evidence="4" id="KW-1185">Reference proteome</keyword>
<name>A0ABR6X406_9BURK</name>
<keyword evidence="1" id="KW-0812">Transmembrane</keyword>
<dbReference type="Gene3D" id="3.40.50.720">
    <property type="entry name" value="NAD(P)-binding Rossmann-like Domain"/>
    <property type="match status" value="1"/>
</dbReference>
<dbReference type="InterPro" id="IPR051207">
    <property type="entry name" value="ComplexI_NDUFA9_subunit"/>
</dbReference>
<feature type="domain" description="NAD-dependent epimerase/dehydratase" evidence="2">
    <location>
        <begin position="3"/>
        <end position="215"/>
    </location>
</feature>
<evidence type="ECO:0000256" key="1">
    <source>
        <dbReference type="SAM" id="Phobius"/>
    </source>
</evidence>
<feature type="transmembrane region" description="Helical" evidence="1">
    <location>
        <begin position="371"/>
        <end position="388"/>
    </location>
</feature>
<keyword evidence="1" id="KW-0472">Membrane</keyword>
<reference evidence="3 4" key="1">
    <citation type="submission" date="2020-08" db="EMBL/GenBank/DDBJ databases">
        <title>Novel species isolated from subtropical streams in China.</title>
        <authorList>
            <person name="Lu H."/>
        </authorList>
    </citation>
    <scope>NUCLEOTIDE SEQUENCE [LARGE SCALE GENOMIC DNA]</scope>
    <source>
        <strain evidence="3 4">KACC 16656</strain>
    </source>
</reference>
<dbReference type="PANTHER" id="PTHR12126:SF11">
    <property type="entry name" value="NADH DEHYDROGENASE [UBIQUINONE] 1 ALPHA SUBCOMPLEX SUBUNIT 9, MITOCHONDRIAL"/>
    <property type="match status" value="1"/>
</dbReference>